<dbReference type="SMART" id="SM00986">
    <property type="entry name" value="UDG"/>
    <property type="match status" value="1"/>
</dbReference>
<keyword evidence="4" id="KW-0378">Hydrolase</keyword>
<dbReference type="SUPFAM" id="SSF52141">
    <property type="entry name" value="Uracil-DNA glycosylase-like"/>
    <property type="match status" value="1"/>
</dbReference>
<evidence type="ECO:0000256" key="2">
    <source>
        <dbReference type="ARBA" id="ARBA00022723"/>
    </source>
</evidence>
<dbReference type="InterPro" id="IPR036895">
    <property type="entry name" value="Uracil-DNA_glycosylase-like_sf"/>
</dbReference>
<dbReference type="GO" id="GO:0097506">
    <property type="term" value="F:deaminated base DNA N-glycosylase activity"/>
    <property type="evidence" value="ECO:0007669"/>
    <property type="project" value="UniProtKB-ARBA"/>
</dbReference>
<evidence type="ECO:0000256" key="4">
    <source>
        <dbReference type="ARBA" id="ARBA00022801"/>
    </source>
</evidence>
<evidence type="ECO:0000256" key="1">
    <source>
        <dbReference type="ARBA" id="ARBA00022485"/>
    </source>
</evidence>
<evidence type="ECO:0000259" key="8">
    <source>
        <dbReference type="SMART" id="SM00986"/>
    </source>
</evidence>
<name>A0A0F9NJB0_9ZZZZ</name>
<evidence type="ECO:0000256" key="5">
    <source>
        <dbReference type="ARBA" id="ARBA00023004"/>
    </source>
</evidence>
<dbReference type="Gene3D" id="1.10.150.20">
    <property type="entry name" value="5' to 3' exonuclease, C-terminal subdomain"/>
    <property type="match status" value="1"/>
</dbReference>
<dbReference type="GO" id="GO:0046872">
    <property type="term" value="F:metal ion binding"/>
    <property type="evidence" value="ECO:0007669"/>
    <property type="project" value="UniProtKB-KW"/>
</dbReference>
<organism evidence="9">
    <name type="scientific">marine sediment metagenome</name>
    <dbReference type="NCBI Taxonomy" id="412755"/>
    <lineage>
        <taxon>unclassified sequences</taxon>
        <taxon>metagenomes</taxon>
        <taxon>ecological metagenomes</taxon>
    </lineage>
</organism>
<keyword evidence="7" id="KW-0234">DNA repair</keyword>
<sequence>MPVELPRHPGCTDCELHKQADHVGMATRPWDGGVTGKDKALLILGSHPGYAENAQGRPFVGETGNFTNELYVKAMHLDKHADVYLSNGVRCWPKQREHALPGMYTACRRHLNEDIRELYKHYKEVVVLLTGAKVIKAFGGGEGLSTFHQGHIETYGGGIEGHECPVFATHLAAVLLPRHDPSKLSSIHEHLLMVQEYLMTGTLRMELHPEPQHVGSDALDPPTGCPLVSSDVETYGAIESQTVFHPEKSLYVDGKKPDELVLITSLAWYDEGAMHSKTYRMWMHEDVTRLVAVFNTCGTLLGQNFSYDLMYLRRGEFPTPVWNRVAGEVADVLPTRRFNRVLAVWRPVIDLIVVNFLENDQRVERSLKPLSRIMRTGEYSETEINLKAGEKYAGRDDPALASYCEFDARCTLHNYTLLSERIRASNEPDSHRWTERSQAWYSDLLWLTLQWSEDGFRMDRKKLAWLQEDALENIEKLRAEALTMTTHAVINDHGRMKTFDQDFVIGGKGSEPGRVGMLGKALELADLWHDGRVKFTKMKGRLSTGKENLMLVLDNTPLDNLGARMARIMRDHDSFCTAVANYYKPLLTGRPTSKGHGKTKHTVLSNPQDLLRADGFAFPTFNIVPSPFPSSSEDEGTIGGTVTGRITVRGPALQKFSKPLKACIISRFEGGHIVWIDESQVELRTGTMVFHDPVMAEVLSDPTRSIHGETGAWAAGRPVDKTADYH</sequence>
<dbReference type="SUPFAM" id="SSF56672">
    <property type="entry name" value="DNA/RNA polymerases"/>
    <property type="match status" value="1"/>
</dbReference>
<dbReference type="InterPro" id="IPR005122">
    <property type="entry name" value="Uracil-DNA_glycosylase-like"/>
</dbReference>
<keyword evidence="1" id="KW-0004">4Fe-4S</keyword>
<dbReference type="EMBL" id="LAZR01008026">
    <property type="protein sequence ID" value="KKM81397.1"/>
    <property type="molecule type" value="Genomic_DNA"/>
</dbReference>
<dbReference type="PANTHER" id="PTHR33693">
    <property type="entry name" value="TYPE-5 URACIL-DNA GLYCOSYLASE"/>
    <property type="match status" value="1"/>
</dbReference>
<accession>A0A0F9NJB0</accession>
<keyword evidence="5" id="KW-0408">Iron</keyword>
<dbReference type="GO" id="GO:0006281">
    <property type="term" value="P:DNA repair"/>
    <property type="evidence" value="ECO:0007669"/>
    <property type="project" value="UniProtKB-KW"/>
</dbReference>
<dbReference type="InterPro" id="IPR043502">
    <property type="entry name" value="DNA/RNA_pol_sf"/>
</dbReference>
<feature type="non-terminal residue" evidence="9">
    <location>
        <position position="726"/>
    </location>
</feature>
<evidence type="ECO:0000256" key="3">
    <source>
        <dbReference type="ARBA" id="ARBA00022763"/>
    </source>
</evidence>
<dbReference type="GO" id="GO:0051539">
    <property type="term" value="F:4 iron, 4 sulfur cluster binding"/>
    <property type="evidence" value="ECO:0007669"/>
    <property type="project" value="UniProtKB-KW"/>
</dbReference>
<proteinExistence type="predicted"/>
<dbReference type="Pfam" id="PF03167">
    <property type="entry name" value="UDG"/>
    <property type="match status" value="1"/>
</dbReference>
<evidence type="ECO:0000256" key="7">
    <source>
        <dbReference type="ARBA" id="ARBA00023204"/>
    </source>
</evidence>
<evidence type="ECO:0000313" key="9">
    <source>
        <dbReference type="EMBL" id="KKM81397.1"/>
    </source>
</evidence>
<comment type="caution">
    <text evidence="9">The sequence shown here is derived from an EMBL/GenBank/DDBJ whole genome shotgun (WGS) entry which is preliminary data.</text>
</comment>
<dbReference type="Gene3D" id="3.40.470.10">
    <property type="entry name" value="Uracil-DNA glycosylase-like domain"/>
    <property type="match status" value="1"/>
</dbReference>
<dbReference type="InterPro" id="IPR051536">
    <property type="entry name" value="UDG_Type-4/5"/>
</dbReference>
<evidence type="ECO:0000256" key="6">
    <source>
        <dbReference type="ARBA" id="ARBA00023014"/>
    </source>
</evidence>
<keyword evidence="6" id="KW-0411">Iron-sulfur</keyword>
<feature type="domain" description="Uracil-DNA glycosylase-like" evidence="8">
    <location>
        <begin position="33"/>
        <end position="198"/>
    </location>
</feature>
<keyword evidence="2" id="KW-0479">Metal-binding</keyword>
<dbReference type="SMART" id="SM00987">
    <property type="entry name" value="UreE_C"/>
    <property type="match status" value="1"/>
</dbReference>
<dbReference type="Gene3D" id="3.30.70.370">
    <property type="match status" value="1"/>
</dbReference>
<reference evidence="9" key="1">
    <citation type="journal article" date="2015" name="Nature">
        <title>Complex archaea that bridge the gap between prokaryotes and eukaryotes.</title>
        <authorList>
            <person name="Spang A."/>
            <person name="Saw J.H."/>
            <person name="Jorgensen S.L."/>
            <person name="Zaremba-Niedzwiedzka K."/>
            <person name="Martijn J."/>
            <person name="Lind A.E."/>
            <person name="van Eijk R."/>
            <person name="Schleper C."/>
            <person name="Guy L."/>
            <person name="Ettema T.J."/>
        </authorList>
    </citation>
    <scope>NUCLEOTIDE SEQUENCE</scope>
</reference>
<gene>
    <name evidence="9" type="ORF">LCGC14_1330280</name>
</gene>
<keyword evidence="3" id="KW-0227">DNA damage</keyword>
<protein>
    <recommendedName>
        <fullName evidence="8">Uracil-DNA glycosylase-like domain-containing protein</fullName>
    </recommendedName>
</protein>
<dbReference type="AlphaFoldDB" id="A0A0F9NJB0"/>